<reference evidence="3" key="1">
    <citation type="journal article" date="2012" name="Nat. Genet.">
        <title>Whole-genome sequence of Schistosoma haematobium.</title>
        <authorList>
            <person name="Young N.D."/>
            <person name="Jex A.R."/>
            <person name="Li B."/>
            <person name="Liu S."/>
            <person name="Yang L."/>
            <person name="Xiong Z."/>
            <person name="Li Y."/>
            <person name="Cantacessi C."/>
            <person name="Hall R.S."/>
            <person name="Xu X."/>
            <person name="Chen F."/>
            <person name="Wu X."/>
            <person name="Zerlotini A."/>
            <person name="Oliveira G."/>
            <person name="Hofmann A."/>
            <person name="Zhang G."/>
            <person name="Fang X."/>
            <person name="Kang Y."/>
            <person name="Campbell B.E."/>
            <person name="Loukas A."/>
            <person name="Ranganathan S."/>
            <person name="Rollinson D."/>
            <person name="Rinaldi G."/>
            <person name="Brindley P.J."/>
            <person name="Yang H."/>
            <person name="Wang J."/>
            <person name="Wang J."/>
            <person name="Gasser R.B."/>
        </authorList>
    </citation>
    <scope>NUCLEOTIDE SEQUENCE [LARGE SCALE GENOMIC DNA]</scope>
</reference>
<dbReference type="EMBL" id="KL250954">
    <property type="protein sequence ID" value="KGB37969.1"/>
    <property type="molecule type" value="Genomic_DNA"/>
</dbReference>
<protein>
    <submittedName>
        <fullName evidence="3">Calcineurin-like phosphoesterase domain-containing protein 1</fullName>
    </submittedName>
</protein>
<dbReference type="AlphaFoldDB" id="A0A094ZXQ6"/>
<evidence type="ECO:0000313" key="3">
    <source>
        <dbReference type="EMBL" id="KGB37969.1"/>
    </source>
</evidence>
<feature type="domain" description="DUF155" evidence="2">
    <location>
        <begin position="486"/>
        <end position="690"/>
    </location>
</feature>
<dbReference type="SUPFAM" id="SSF56300">
    <property type="entry name" value="Metallo-dependent phosphatases"/>
    <property type="match status" value="1"/>
</dbReference>
<dbReference type="Pfam" id="PF02582">
    <property type="entry name" value="DUF155"/>
    <property type="match status" value="1"/>
</dbReference>
<dbReference type="PANTHER" id="PTHR43143">
    <property type="entry name" value="METALLOPHOSPHOESTERASE, CALCINEURIN SUPERFAMILY"/>
    <property type="match status" value="1"/>
</dbReference>
<dbReference type="InterPro" id="IPR051918">
    <property type="entry name" value="STPP_CPPED1"/>
</dbReference>
<feature type="domain" description="Calcineurin-like phosphoesterase" evidence="1">
    <location>
        <begin position="31"/>
        <end position="244"/>
    </location>
</feature>
<dbReference type="GO" id="GO:0016787">
    <property type="term" value="F:hydrolase activity"/>
    <property type="evidence" value="ECO:0007669"/>
    <property type="project" value="InterPro"/>
</dbReference>
<evidence type="ECO:0000259" key="1">
    <source>
        <dbReference type="Pfam" id="PF00149"/>
    </source>
</evidence>
<gene>
    <name evidence="3" type="ORF">MS3_06340</name>
</gene>
<dbReference type="Pfam" id="PF00149">
    <property type="entry name" value="Metallophos"/>
    <property type="match status" value="1"/>
</dbReference>
<dbReference type="STRING" id="6185.A0A094ZXQ6"/>
<evidence type="ECO:0000259" key="2">
    <source>
        <dbReference type="Pfam" id="PF02582"/>
    </source>
</evidence>
<proteinExistence type="predicted"/>
<accession>A0A094ZXQ6</accession>
<dbReference type="InterPro" id="IPR003734">
    <property type="entry name" value="DUF155"/>
</dbReference>
<sequence length="741" mass="85708">MESVDIHCSALCTAKNRHLSLPTSTDVSTPFRFVIIADPQLGLLEQYVEKRPRPHHWDREVKLVSRAVSIINRLCPKPAFVIICGDLVNDHPGGSDRCKQTSDLLEILSHLNSDIPLIVLPGNHDVGNRPDVNDVQDYISMWGDDYFTFIFNRTRFIVLNTQYLVNDSKFQSSSSEFRQWFNEQLSIKNENFDMSVVFQHIPFFLEDINEPDNYFNIPINYRKEFVNKLYQHKIYYAFAGHLHKNIIANYTPLIINENNDHTNNNNTDKSFSMISSSSVCVQLGNDQPGIRLVQIDTNNNNENDDFLKHVYWTLDELEEILNSVSNLMKTFVTNNSSLIIPVGFVRYYSISFSIRMNSTTIQTYNSSRLIYRNLSFTTNLYQPLSQSSSTSVKPKDHQTNLSLGIFHPKKKRVDKEIVDLKQSGFYDISGYGFAQYTNLKMLHSYLSKFDHLYKFPTLPSELSSEVLLVSQLSKIDTENINPWDAFIFNNGVAVFWNMPEENHQLLLKEFRQFSEGILEENLIEREDLRYCLTNDHTRVVSEDIYLHIPSFEDVSHHTEQQSHKDLTLQDQYPKVASTPLTDDNSLLEKFAFSDALALSVKLSLLENGFDTAVVEIEPWIEKMKTGRGARFRQSAVLRKTGELYTIKHLLNVSTSLIETPDFYWERPNVEKLFEKLKCVLSVSSRVKVLNSRLDMCNELTSILTNHLSSIHSVRLEWMVIILIFVEVIFEAVNYYDKTGKH</sequence>
<dbReference type="Gene3D" id="3.60.21.10">
    <property type="match status" value="1"/>
</dbReference>
<dbReference type="PANTHER" id="PTHR43143:SF1">
    <property type="entry name" value="SERINE_THREONINE-PROTEIN PHOSPHATASE CPPED1"/>
    <property type="match status" value="1"/>
</dbReference>
<dbReference type="InterPro" id="IPR029052">
    <property type="entry name" value="Metallo-depent_PP-like"/>
</dbReference>
<name>A0A094ZXQ6_SCHHA</name>
<organism evidence="3">
    <name type="scientific">Schistosoma haematobium</name>
    <name type="common">Blood fluke</name>
    <dbReference type="NCBI Taxonomy" id="6185"/>
    <lineage>
        <taxon>Eukaryota</taxon>
        <taxon>Metazoa</taxon>
        <taxon>Spiralia</taxon>
        <taxon>Lophotrochozoa</taxon>
        <taxon>Platyhelminthes</taxon>
        <taxon>Trematoda</taxon>
        <taxon>Digenea</taxon>
        <taxon>Strigeidida</taxon>
        <taxon>Schistosomatoidea</taxon>
        <taxon>Schistosomatidae</taxon>
        <taxon>Schistosoma</taxon>
    </lineage>
</organism>
<dbReference type="InterPro" id="IPR004843">
    <property type="entry name" value="Calcineurin-like_PHP"/>
</dbReference>